<dbReference type="EMBL" id="OZ020105">
    <property type="protein sequence ID" value="CAK9256716.1"/>
    <property type="molecule type" value="Genomic_DNA"/>
</dbReference>
<protein>
    <submittedName>
        <fullName evidence="1">Uncharacterized protein</fullName>
    </submittedName>
</protein>
<sequence>MAIEAILFAQIDDPLAWKQAHLPIGKAELAIGIIKDHHDAAYIGSRLGTAGLVNKLLGRNNADMDPTSNLSAEFERLRQRINPGDLVTLDKILQFNPEALGTNIQSKIMHLMNKTDYDHLFVDSNVRNKGRLLSLHASWASSDHTVTYKHRPHTIRRHDRMPYVQNIITNEAGLMFCLEKTDLIASRKDRPADILLLMFYAGQDAWVDSMITHPLQPTFIDRVAKKSHHRQEALR</sequence>
<name>A0ABP0VQJ9_9BRYO</name>
<dbReference type="Proteomes" id="UP001497444">
    <property type="component" value="Chromosome 10"/>
</dbReference>
<proteinExistence type="predicted"/>
<gene>
    <name evidence="1" type="ORF">CSSPJE1EN1_LOCUS2194</name>
</gene>
<accession>A0ABP0VQJ9</accession>
<reference evidence="1" key="1">
    <citation type="submission" date="2024-02" db="EMBL/GenBank/DDBJ databases">
        <authorList>
            <consortium name="ELIXIR-Norway"/>
            <consortium name="Elixir Norway"/>
        </authorList>
    </citation>
    <scope>NUCLEOTIDE SEQUENCE</scope>
</reference>
<organism evidence="1 2">
    <name type="scientific">Sphagnum jensenii</name>
    <dbReference type="NCBI Taxonomy" id="128206"/>
    <lineage>
        <taxon>Eukaryota</taxon>
        <taxon>Viridiplantae</taxon>
        <taxon>Streptophyta</taxon>
        <taxon>Embryophyta</taxon>
        <taxon>Bryophyta</taxon>
        <taxon>Sphagnophytina</taxon>
        <taxon>Sphagnopsida</taxon>
        <taxon>Sphagnales</taxon>
        <taxon>Sphagnaceae</taxon>
        <taxon>Sphagnum</taxon>
    </lineage>
</organism>
<keyword evidence="2" id="KW-1185">Reference proteome</keyword>
<evidence type="ECO:0000313" key="1">
    <source>
        <dbReference type="EMBL" id="CAK9256716.1"/>
    </source>
</evidence>
<evidence type="ECO:0000313" key="2">
    <source>
        <dbReference type="Proteomes" id="UP001497444"/>
    </source>
</evidence>